<proteinExistence type="predicted"/>
<sequence length="75" mass="8821">VGYLRWARYYASRRRYITMTSNILESMNSALDDARSLPIVPLLETIRQKVQDWFVSRGFLALSTRIQLTPWAKDN</sequence>
<name>A0A2P5AEK9_PARAD</name>
<dbReference type="AlphaFoldDB" id="A0A2P5AEK9"/>
<evidence type="ECO:0000313" key="1">
    <source>
        <dbReference type="EMBL" id="PON34970.1"/>
    </source>
</evidence>
<dbReference type="EMBL" id="JXTB01000634">
    <property type="protein sequence ID" value="PON34970.1"/>
    <property type="molecule type" value="Genomic_DNA"/>
</dbReference>
<protein>
    <submittedName>
        <fullName evidence="1">Uncharacterized protein</fullName>
    </submittedName>
</protein>
<dbReference type="OrthoDB" id="1742941at2759"/>
<feature type="non-terminal residue" evidence="1">
    <location>
        <position position="1"/>
    </location>
</feature>
<dbReference type="Proteomes" id="UP000237105">
    <property type="component" value="Unassembled WGS sequence"/>
</dbReference>
<dbReference type="STRING" id="3476.A0A2P5AEK9"/>
<reference evidence="2" key="1">
    <citation type="submission" date="2016-06" db="EMBL/GenBank/DDBJ databases">
        <title>Parallel loss of symbiosis genes in relatives of nitrogen-fixing non-legume Parasponia.</title>
        <authorList>
            <person name="Van Velzen R."/>
            <person name="Holmer R."/>
            <person name="Bu F."/>
            <person name="Rutten L."/>
            <person name="Van Zeijl A."/>
            <person name="Liu W."/>
            <person name="Santuari L."/>
            <person name="Cao Q."/>
            <person name="Sharma T."/>
            <person name="Shen D."/>
            <person name="Roswanjaya Y."/>
            <person name="Wardhani T."/>
            <person name="Kalhor M.S."/>
            <person name="Jansen J."/>
            <person name="Van den Hoogen J."/>
            <person name="Gungor B."/>
            <person name="Hartog M."/>
            <person name="Hontelez J."/>
            <person name="Verver J."/>
            <person name="Yang W.-C."/>
            <person name="Schijlen E."/>
            <person name="Repin R."/>
            <person name="Schilthuizen M."/>
            <person name="Schranz E."/>
            <person name="Heidstra R."/>
            <person name="Miyata K."/>
            <person name="Fedorova E."/>
            <person name="Kohlen W."/>
            <person name="Bisseling T."/>
            <person name="Smit S."/>
            <person name="Geurts R."/>
        </authorList>
    </citation>
    <scope>NUCLEOTIDE SEQUENCE [LARGE SCALE GENOMIC DNA]</scope>
    <source>
        <strain evidence="2">cv. WU1-14</strain>
    </source>
</reference>
<evidence type="ECO:0000313" key="2">
    <source>
        <dbReference type="Proteomes" id="UP000237105"/>
    </source>
</evidence>
<organism evidence="1 2">
    <name type="scientific">Parasponia andersonii</name>
    <name type="common">Sponia andersonii</name>
    <dbReference type="NCBI Taxonomy" id="3476"/>
    <lineage>
        <taxon>Eukaryota</taxon>
        <taxon>Viridiplantae</taxon>
        <taxon>Streptophyta</taxon>
        <taxon>Embryophyta</taxon>
        <taxon>Tracheophyta</taxon>
        <taxon>Spermatophyta</taxon>
        <taxon>Magnoliopsida</taxon>
        <taxon>eudicotyledons</taxon>
        <taxon>Gunneridae</taxon>
        <taxon>Pentapetalae</taxon>
        <taxon>rosids</taxon>
        <taxon>fabids</taxon>
        <taxon>Rosales</taxon>
        <taxon>Cannabaceae</taxon>
        <taxon>Parasponia</taxon>
    </lineage>
</organism>
<keyword evidence="2" id="KW-1185">Reference proteome</keyword>
<gene>
    <name evidence="1" type="ORF">PanWU01x14_339810</name>
</gene>
<feature type="non-terminal residue" evidence="1">
    <location>
        <position position="75"/>
    </location>
</feature>
<accession>A0A2P5AEK9</accession>
<comment type="caution">
    <text evidence="1">The sequence shown here is derived from an EMBL/GenBank/DDBJ whole genome shotgun (WGS) entry which is preliminary data.</text>
</comment>